<dbReference type="GO" id="GO:0003964">
    <property type="term" value="F:RNA-directed DNA polymerase activity"/>
    <property type="evidence" value="ECO:0007669"/>
    <property type="project" value="UniProtKB-KW"/>
</dbReference>
<dbReference type="Proteomes" id="UP000704712">
    <property type="component" value="Unassembled WGS sequence"/>
</dbReference>
<keyword evidence="2" id="KW-0808">Transferase</keyword>
<dbReference type="AlphaFoldDB" id="A0A8S9U1U6"/>
<organism evidence="2 3">
    <name type="scientific">Phytophthora infestans</name>
    <name type="common">Potato late blight agent</name>
    <name type="synonym">Botrytis infestans</name>
    <dbReference type="NCBI Taxonomy" id="4787"/>
    <lineage>
        <taxon>Eukaryota</taxon>
        <taxon>Sar</taxon>
        <taxon>Stramenopiles</taxon>
        <taxon>Oomycota</taxon>
        <taxon>Peronosporomycetes</taxon>
        <taxon>Peronosporales</taxon>
        <taxon>Peronosporaceae</taxon>
        <taxon>Phytophthora</taxon>
    </lineage>
</organism>
<reference evidence="2" key="1">
    <citation type="submission" date="2020-03" db="EMBL/GenBank/DDBJ databases">
        <title>Hybrid Assembly of Korean Phytophthora infestans isolates.</title>
        <authorList>
            <person name="Prokchorchik M."/>
            <person name="Lee Y."/>
            <person name="Seo J."/>
            <person name="Cho J.-H."/>
            <person name="Park Y.-E."/>
            <person name="Jang D.-C."/>
            <person name="Im J.-S."/>
            <person name="Choi J.-G."/>
            <person name="Park H.-J."/>
            <person name="Lee G.-B."/>
            <person name="Lee Y.-G."/>
            <person name="Hong S.-Y."/>
            <person name="Cho K."/>
            <person name="Sohn K.H."/>
        </authorList>
    </citation>
    <scope>NUCLEOTIDE SEQUENCE</scope>
    <source>
        <strain evidence="2">KR_2_A2</strain>
    </source>
</reference>
<gene>
    <name evidence="2" type="ORF">GN958_ATG16233</name>
</gene>
<feature type="domain" description="Reverse transcriptase Ty1/copia-type" evidence="1">
    <location>
        <begin position="12"/>
        <end position="88"/>
    </location>
</feature>
<dbReference type="Pfam" id="PF07727">
    <property type="entry name" value="RVT_2"/>
    <property type="match status" value="1"/>
</dbReference>
<evidence type="ECO:0000259" key="1">
    <source>
        <dbReference type="Pfam" id="PF07727"/>
    </source>
</evidence>
<accession>A0A8S9U1U6</accession>
<keyword evidence="2" id="KW-0695">RNA-directed DNA polymerase</keyword>
<name>A0A8S9U1U6_PHYIN</name>
<protein>
    <submittedName>
        <fullName evidence="2">Reverse transcriptase (RNA-dependent DNA polymerase)</fullName>
    </submittedName>
</protein>
<keyword evidence="2" id="KW-0548">Nucleotidyltransferase</keyword>
<evidence type="ECO:0000313" key="2">
    <source>
        <dbReference type="EMBL" id="KAF4134570.1"/>
    </source>
</evidence>
<evidence type="ECO:0000313" key="3">
    <source>
        <dbReference type="Proteomes" id="UP000704712"/>
    </source>
</evidence>
<sequence length="105" mass="11792">MSTETKSFMKNGTFKKVELPGGRSAIKSEWVLKKKSNADGSLNKYKARLVAKNFSQRYDEDYSETFSPVVRCSSLRLVLVVVVVKRVQIDVKLPFSAPTSTSRSI</sequence>
<dbReference type="EMBL" id="JAACNO010002264">
    <property type="protein sequence ID" value="KAF4134570.1"/>
    <property type="molecule type" value="Genomic_DNA"/>
</dbReference>
<proteinExistence type="predicted"/>
<comment type="caution">
    <text evidence="2">The sequence shown here is derived from an EMBL/GenBank/DDBJ whole genome shotgun (WGS) entry which is preliminary data.</text>
</comment>
<dbReference type="InterPro" id="IPR013103">
    <property type="entry name" value="RVT_2"/>
</dbReference>